<dbReference type="EMBL" id="UYRU01100045">
    <property type="protein sequence ID" value="VDN40974.1"/>
    <property type="molecule type" value="Genomic_DNA"/>
</dbReference>
<dbReference type="Proteomes" id="UP000281553">
    <property type="component" value="Unassembled WGS sequence"/>
</dbReference>
<dbReference type="OrthoDB" id="6160812at2759"/>
<evidence type="ECO:0000313" key="1">
    <source>
        <dbReference type="EMBL" id="VDN40974.1"/>
    </source>
</evidence>
<keyword evidence="2" id="KW-1185">Reference proteome</keyword>
<reference evidence="1 2" key="1">
    <citation type="submission" date="2018-11" db="EMBL/GenBank/DDBJ databases">
        <authorList>
            <consortium name="Pathogen Informatics"/>
        </authorList>
    </citation>
    <scope>NUCLEOTIDE SEQUENCE [LARGE SCALE GENOMIC DNA]</scope>
</reference>
<proteinExistence type="predicted"/>
<evidence type="ECO:0000313" key="2">
    <source>
        <dbReference type="Proteomes" id="UP000281553"/>
    </source>
</evidence>
<gene>
    <name evidence="1" type="ORF">DILT_LOCUS18399</name>
</gene>
<dbReference type="AlphaFoldDB" id="A0A3P7NE73"/>
<organism evidence="1 2">
    <name type="scientific">Dibothriocephalus latus</name>
    <name type="common">Fish tapeworm</name>
    <name type="synonym">Diphyllobothrium latum</name>
    <dbReference type="NCBI Taxonomy" id="60516"/>
    <lineage>
        <taxon>Eukaryota</taxon>
        <taxon>Metazoa</taxon>
        <taxon>Spiralia</taxon>
        <taxon>Lophotrochozoa</taxon>
        <taxon>Platyhelminthes</taxon>
        <taxon>Cestoda</taxon>
        <taxon>Eucestoda</taxon>
        <taxon>Diphyllobothriidea</taxon>
        <taxon>Diphyllobothriidae</taxon>
        <taxon>Dibothriocephalus</taxon>
    </lineage>
</organism>
<accession>A0A3P7NE73</accession>
<name>A0A3P7NE73_DIBLA</name>
<sequence length="107" mass="12806">MYIVVVLVNENSVDVVGEKWFHEHDKGLLMWPDNPRVRRRCLENEERPPEGTPFHPVRILGTYFTLEEARQRAKMAEETSDLFTQDLLGRHTRRPASRRTFRHFTTW</sequence>
<protein>
    <submittedName>
        <fullName evidence="1">Uncharacterized protein</fullName>
    </submittedName>
</protein>